<dbReference type="AlphaFoldDB" id="A0A7N4PYN6"/>
<dbReference type="InterPro" id="IPR011992">
    <property type="entry name" value="EF-hand-dom_pair"/>
</dbReference>
<evidence type="ECO:0000256" key="1">
    <source>
        <dbReference type="ARBA" id="ARBA00022723"/>
    </source>
</evidence>
<evidence type="ECO:0000256" key="2">
    <source>
        <dbReference type="ARBA" id="ARBA00022737"/>
    </source>
</evidence>
<proteinExistence type="predicted"/>
<dbReference type="InterPro" id="IPR002048">
    <property type="entry name" value="EF_hand_dom"/>
</dbReference>
<dbReference type="Gene3D" id="1.10.238.10">
    <property type="entry name" value="EF-hand"/>
    <property type="match status" value="1"/>
</dbReference>
<organism evidence="5 6">
    <name type="scientific">Sarcophilus harrisii</name>
    <name type="common">Tasmanian devil</name>
    <name type="synonym">Sarcophilus laniarius</name>
    <dbReference type="NCBI Taxonomy" id="9305"/>
    <lineage>
        <taxon>Eukaryota</taxon>
        <taxon>Metazoa</taxon>
        <taxon>Chordata</taxon>
        <taxon>Craniata</taxon>
        <taxon>Vertebrata</taxon>
        <taxon>Euteleostomi</taxon>
        <taxon>Mammalia</taxon>
        <taxon>Metatheria</taxon>
        <taxon>Dasyuromorphia</taxon>
        <taxon>Dasyuridae</taxon>
        <taxon>Sarcophilus</taxon>
    </lineage>
</organism>
<evidence type="ECO:0000313" key="6">
    <source>
        <dbReference type="Proteomes" id="UP000007648"/>
    </source>
</evidence>
<accession>A0A7N4PYN6</accession>
<dbReference type="InParanoid" id="A0A7N4PYN6"/>
<evidence type="ECO:0000313" key="5">
    <source>
        <dbReference type="Ensembl" id="ENSSHAP00000044237.1"/>
    </source>
</evidence>
<reference evidence="5 6" key="1">
    <citation type="journal article" date="2011" name="Proc. Natl. Acad. Sci. U.S.A.">
        <title>Genetic diversity and population structure of the endangered marsupial Sarcophilus harrisii (Tasmanian devil).</title>
        <authorList>
            <person name="Miller W."/>
            <person name="Hayes V.M."/>
            <person name="Ratan A."/>
            <person name="Petersen D.C."/>
            <person name="Wittekindt N.E."/>
            <person name="Miller J."/>
            <person name="Walenz B."/>
            <person name="Knight J."/>
            <person name="Qi J."/>
            <person name="Zhao F."/>
            <person name="Wang Q."/>
            <person name="Bedoya-Reina O.C."/>
            <person name="Katiyar N."/>
            <person name="Tomsho L.P."/>
            <person name="Kasson L.M."/>
            <person name="Hardie R.A."/>
            <person name="Woodbridge P."/>
            <person name="Tindall E.A."/>
            <person name="Bertelsen M.F."/>
            <person name="Dixon D."/>
            <person name="Pyecroft S."/>
            <person name="Helgen K.M."/>
            <person name="Lesk A.M."/>
            <person name="Pringle T.H."/>
            <person name="Patterson N."/>
            <person name="Zhang Y."/>
            <person name="Kreiss A."/>
            <person name="Woods G.M."/>
            <person name="Jones M.E."/>
            <person name="Schuster S.C."/>
        </authorList>
    </citation>
    <scope>NUCLEOTIDE SEQUENCE [LARGE SCALE GENOMIC DNA]</scope>
</reference>
<dbReference type="InterPro" id="IPR051581">
    <property type="entry name" value="Ca-bind"/>
</dbReference>
<keyword evidence="3" id="KW-0106">Calcium</keyword>
<reference evidence="5" key="2">
    <citation type="submission" date="2025-08" db="UniProtKB">
        <authorList>
            <consortium name="Ensembl"/>
        </authorList>
    </citation>
    <scope>IDENTIFICATION</scope>
</reference>
<evidence type="ECO:0000256" key="3">
    <source>
        <dbReference type="ARBA" id="ARBA00022837"/>
    </source>
</evidence>
<evidence type="ECO:0000259" key="4">
    <source>
        <dbReference type="PROSITE" id="PS50222"/>
    </source>
</evidence>
<keyword evidence="2" id="KW-0677">Repeat</keyword>
<name>A0A7N4PYN6_SARHA</name>
<keyword evidence="6" id="KW-1185">Reference proteome</keyword>
<dbReference type="PANTHER" id="PTHR34524">
    <property type="entry name" value="CALCYPHOSIN"/>
    <property type="match status" value="1"/>
</dbReference>
<dbReference type="PROSITE" id="PS50222">
    <property type="entry name" value="EF_HAND_2"/>
    <property type="match status" value="1"/>
</dbReference>
<dbReference type="Proteomes" id="UP000007648">
    <property type="component" value="Unassembled WGS sequence"/>
</dbReference>
<reference evidence="5" key="3">
    <citation type="submission" date="2025-09" db="UniProtKB">
        <authorList>
            <consortium name="Ensembl"/>
        </authorList>
    </citation>
    <scope>IDENTIFICATION</scope>
</reference>
<feature type="domain" description="EF-hand" evidence="4">
    <location>
        <begin position="125"/>
        <end position="160"/>
    </location>
</feature>
<dbReference type="PANTHER" id="PTHR34524:SF3">
    <property type="entry name" value="CALCYPHOSIN-2"/>
    <property type="match status" value="1"/>
</dbReference>
<dbReference type="Ensembl" id="ENSSHAT00000033547.1">
    <property type="protein sequence ID" value="ENSSHAP00000044237.1"/>
    <property type="gene ID" value="ENSSHAG00000022579.1"/>
</dbReference>
<keyword evidence="1" id="KW-0479">Metal-binding</keyword>
<dbReference type="SUPFAM" id="SSF47473">
    <property type="entry name" value="EF-hand"/>
    <property type="match status" value="1"/>
</dbReference>
<dbReference type="GeneTree" id="ENSGT00940000159670"/>
<dbReference type="GO" id="GO:0005509">
    <property type="term" value="F:calcium ion binding"/>
    <property type="evidence" value="ECO:0007669"/>
    <property type="project" value="InterPro"/>
</dbReference>
<protein>
    <recommendedName>
        <fullName evidence="4">EF-hand domain-containing protein</fullName>
    </recommendedName>
</protein>
<sequence>LSRNGHGACRELMGFFFVHEKSLTIYEYQQFGSSRTNPLSFIHKGIYSHQYGRRKGKQYELQDFYVGTNLTFLSSDHLSFPKSIKDNALIILRITYVDQLTLDSLSDRSIFTNLLKEKLHQSVVCILTGLGKYFQHLDKKGNGLLCKMDFKQALKFFSVRSDFEDLWLILNISGNGQVNCGEFKCAIFGEMNEYRKTFLRKAYMKLDFTKTGSVSIIDIKNCYCAKRHTHVISGPFPFFIISLGYNHSSNNFQTTLQNGWIRSQLHQQCINVLVFPHPLQQSSLLFPVILANLTGV</sequence>